<dbReference type="AlphaFoldDB" id="A0AAV4R402"/>
<keyword evidence="2" id="KW-1185">Reference proteome</keyword>
<evidence type="ECO:0000313" key="1">
    <source>
        <dbReference type="EMBL" id="GIY15339.1"/>
    </source>
</evidence>
<protein>
    <submittedName>
        <fullName evidence="1">Uncharacterized protein</fullName>
    </submittedName>
</protein>
<sequence length="99" mass="11341">MLGPVIDKEAVEKCAQETKRMKIQKRTYETTVQGRANHSFHQIMRAIFQLVFFLLSLYVCLPPINEAAVPNLIKFPDRPFFSPDETASETFFLAVHLAV</sequence>
<evidence type="ECO:0000313" key="2">
    <source>
        <dbReference type="Proteomes" id="UP001054837"/>
    </source>
</evidence>
<reference evidence="1 2" key="1">
    <citation type="submission" date="2021-06" db="EMBL/GenBank/DDBJ databases">
        <title>Caerostris darwini draft genome.</title>
        <authorList>
            <person name="Kono N."/>
            <person name="Arakawa K."/>
        </authorList>
    </citation>
    <scope>NUCLEOTIDE SEQUENCE [LARGE SCALE GENOMIC DNA]</scope>
</reference>
<dbReference type="EMBL" id="BPLQ01005519">
    <property type="protein sequence ID" value="GIY15339.1"/>
    <property type="molecule type" value="Genomic_DNA"/>
</dbReference>
<comment type="caution">
    <text evidence="1">The sequence shown here is derived from an EMBL/GenBank/DDBJ whole genome shotgun (WGS) entry which is preliminary data.</text>
</comment>
<organism evidence="1 2">
    <name type="scientific">Caerostris darwini</name>
    <dbReference type="NCBI Taxonomy" id="1538125"/>
    <lineage>
        <taxon>Eukaryota</taxon>
        <taxon>Metazoa</taxon>
        <taxon>Ecdysozoa</taxon>
        <taxon>Arthropoda</taxon>
        <taxon>Chelicerata</taxon>
        <taxon>Arachnida</taxon>
        <taxon>Araneae</taxon>
        <taxon>Araneomorphae</taxon>
        <taxon>Entelegynae</taxon>
        <taxon>Araneoidea</taxon>
        <taxon>Araneidae</taxon>
        <taxon>Caerostris</taxon>
    </lineage>
</organism>
<name>A0AAV4R402_9ARAC</name>
<proteinExistence type="predicted"/>
<accession>A0AAV4R402</accession>
<gene>
    <name evidence="1" type="ORF">CDAR_13221</name>
</gene>
<dbReference type="Proteomes" id="UP001054837">
    <property type="component" value="Unassembled WGS sequence"/>
</dbReference>